<dbReference type="Proteomes" id="UP000182567">
    <property type="component" value="Chromosome"/>
</dbReference>
<dbReference type="GeneID" id="46906970"/>
<dbReference type="OrthoDB" id="6905813at2"/>
<protein>
    <submittedName>
        <fullName evidence="1">Uncharacterized protein</fullName>
    </submittedName>
</protein>
<gene>
    <name evidence="1" type="ORF">BLL42_01965</name>
</gene>
<evidence type="ECO:0000313" key="2">
    <source>
        <dbReference type="Proteomes" id="UP000182567"/>
    </source>
</evidence>
<reference evidence="2" key="1">
    <citation type="submission" date="2016-10" db="EMBL/GenBank/DDBJ databases">
        <title>Pseudomonas frederiksbergensis ERGS4:02 complete genome.</title>
        <authorList>
            <person name="Kumar R."/>
            <person name="Acharya V."/>
            <person name="Singh D."/>
        </authorList>
    </citation>
    <scope>NUCLEOTIDE SEQUENCE [LARGE SCALE GENOMIC DNA]</scope>
    <source>
        <strain evidence="2">ERGS4:02</strain>
    </source>
</reference>
<dbReference type="AlphaFoldDB" id="A0A1J0EEZ2"/>
<accession>A0A1J0EEZ2</accession>
<proteinExistence type="predicted"/>
<dbReference type="RefSeq" id="WP_071550559.1">
    <property type="nucleotide sequence ID" value="NZ_CP017886.1"/>
</dbReference>
<evidence type="ECO:0000313" key="1">
    <source>
        <dbReference type="EMBL" id="APC14559.1"/>
    </source>
</evidence>
<sequence length="72" mass="8114">MSTENQYDTLVVEGMGETIPQAVGGLRVAAWHRGHALDAKCELEDFIRKLSYGDFEDPEQAAVDLMERMNWA</sequence>
<name>A0A1J0EEZ2_9PSED</name>
<organism evidence="1 2">
    <name type="scientific">Pseudomonas frederiksbergensis</name>
    <dbReference type="NCBI Taxonomy" id="104087"/>
    <lineage>
        <taxon>Bacteria</taxon>
        <taxon>Pseudomonadati</taxon>
        <taxon>Pseudomonadota</taxon>
        <taxon>Gammaproteobacteria</taxon>
        <taxon>Pseudomonadales</taxon>
        <taxon>Pseudomonadaceae</taxon>
        <taxon>Pseudomonas</taxon>
    </lineage>
</organism>
<dbReference type="EMBL" id="CP017886">
    <property type="protein sequence ID" value="APC14559.1"/>
    <property type="molecule type" value="Genomic_DNA"/>
</dbReference>